<keyword evidence="4" id="KW-1185">Reference proteome</keyword>
<dbReference type="InterPro" id="IPR011051">
    <property type="entry name" value="RmlC_Cupin_sf"/>
</dbReference>
<organism evidence="3 4">
    <name type="scientific">Kiloniella antarctica</name>
    <dbReference type="NCBI Taxonomy" id="1550907"/>
    <lineage>
        <taxon>Bacteria</taxon>
        <taxon>Pseudomonadati</taxon>
        <taxon>Pseudomonadota</taxon>
        <taxon>Alphaproteobacteria</taxon>
        <taxon>Rhodospirillales</taxon>
        <taxon>Kiloniellaceae</taxon>
        <taxon>Kiloniella</taxon>
    </lineage>
</organism>
<dbReference type="SUPFAM" id="SSF47413">
    <property type="entry name" value="lambda repressor-like DNA-binding domains"/>
    <property type="match status" value="1"/>
</dbReference>
<gene>
    <name evidence="3" type="ORF">ACFSKO_06890</name>
</gene>
<dbReference type="Gene3D" id="2.60.120.10">
    <property type="entry name" value="Jelly Rolls"/>
    <property type="match status" value="1"/>
</dbReference>
<dbReference type="CDD" id="cd02209">
    <property type="entry name" value="cupin_XRE_C"/>
    <property type="match status" value="1"/>
</dbReference>
<dbReference type="Proteomes" id="UP001597294">
    <property type="component" value="Unassembled WGS sequence"/>
</dbReference>
<name>A0ABW5BGX0_9PROT</name>
<dbReference type="EMBL" id="JBHUII010000003">
    <property type="protein sequence ID" value="MFD2205327.1"/>
    <property type="molecule type" value="Genomic_DNA"/>
</dbReference>
<dbReference type="InterPro" id="IPR050807">
    <property type="entry name" value="TransReg_Diox_bact_type"/>
</dbReference>
<dbReference type="InterPro" id="IPR014710">
    <property type="entry name" value="RmlC-like_jellyroll"/>
</dbReference>
<feature type="domain" description="HTH cro/C1-type" evidence="2">
    <location>
        <begin position="9"/>
        <end position="63"/>
    </location>
</feature>
<evidence type="ECO:0000313" key="3">
    <source>
        <dbReference type="EMBL" id="MFD2205327.1"/>
    </source>
</evidence>
<dbReference type="InterPro" id="IPR001387">
    <property type="entry name" value="Cro/C1-type_HTH"/>
</dbReference>
<protein>
    <submittedName>
        <fullName evidence="3">Cupin domain-containing protein</fullName>
    </submittedName>
</protein>
<dbReference type="InterPro" id="IPR010982">
    <property type="entry name" value="Lambda_DNA-bd_dom_sf"/>
</dbReference>
<dbReference type="PROSITE" id="PS50943">
    <property type="entry name" value="HTH_CROC1"/>
    <property type="match status" value="1"/>
</dbReference>
<sequence>MSTSVGKRLKALRAMHGLSQRELARRAGVTNSAISMIEQDRVSPSIDSMTKVLSGFPITMIEFFSMEAEDEEEKIFFSRDELVEMSDGTMSVRLVGATKKDRKMRVLHEKYPAQGDTGEKMIVQKGEEAGVIISGQLEITVGNEVSVLTAGEAYYFNAEIPHRFRNPGDEECEVVSAATPPSF</sequence>
<reference evidence="4" key="1">
    <citation type="journal article" date="2019" name="Int. J. Syst. Evol. Microbiol.">
        <title>The Global Catalogue of Microorganisms (GCM) 10K type strain sequencing project: providing services to taxonomists for standard genome sequencing and annotation.</title>
        <authorList>
            <consortium name="The Broad Institute Genomics Platform"/>
            <consortium name="The Broad Institute Genome Sequencing Center for Infectious Disease"/>
            <person name="Wu L."/>
            <person name="Ma J."/>
        </authorList>
    </citation>
    <scope>NUCLEOTIDE SEQUENCE [LARGE SCALE GENOMIC DNA]</scope>
    <source>
        <strain evidence="4">CGMCC 4.7192</strain>
    </source>
</reference>
<dbReference type="PANTHER" id="PTHR46797:SF11">
    <property type="entry name" value="HTH-TYPE TRANSCRIPTIONAL REGULATOR PUUR"/>
    <property type="match status" value="1"/>
</dbReference>
<evidence type="ECO:0000256" key="1">
    <source>
        <dbReference type="ARBA" id="ARBA00023125"/>
    </source>
</evidence>
<dbReference type="CDD" id="cd00093">
    <property type="entry name" value="HTH_XRE"/>
    <property type="match status" value="1"/>
</dbReference>
<comment type="caution">
    <text evidence="3">The sequence shown here is derived from an EMBL/GenBank/DDBJ whole genome shotgun (WGS) entry which is preliminary data.</text>
</comment>
<dbReference type="SUPFAM" id="SSF51182">
    <property type="entry name" value="RmlC-like cupins"/>
    <property type="match status" value="1"/>
</dbReference>
<dbReference type="RefSeq" id="WP_380249824.1">
    <property type="nucleotide sequence ID" value="NZ_JBHUII010000003.1"/>
</dbReference>
<proteinExistence type="predicted"/>
<evidence type="ECO:0000313" key="4">
    <source>
        <dbReference type="Proteomes" id="UP001597294"/>
    </source>
</evidence>
<evidence type="ECO:0000259" key="2">
    <source>
        <dbReference type="PROSITE" id="PS50943"/>
    </source>
</evidence>
<keyword evidence="1" id="KW-0238">DNA-binding</keyword>
<dbReference type="Pfam" id="PF07883">
    <property type="entry name" value="Cupin_2"/>
    <property type="match status" value="1"/>
</dbReference>
<dbReference type="Pfam" id="PF01381">
    <property type="entry name" value="HTH_3"/>
    <property type="match status" value="1"/>
</dbReference>
<dbReference type="SMART" id="SM00530">
    <property type="entry name" value="HTH_XRE"/>
    <property type="match status" value="1"/>
</dbReference>
<accession>A0ABW5BGX0</accession>
<dbReference type="Gene3D" id="1.10.260.40">
    <property type="entry name" value="lambda repressor-like DNA-binding domains"/>
    <property type="match status" value="1"/>
</dbReference>
<dbReference type="PANTHER" id="PTHR46797">
    <property type="entry name" value="HTH-TYPE TRANSCRIPTIONAL REGULATOR"/>
    <property type="match status" value="1"/>
</dbReference>
<dbReference type="InterPro" id="IPR013096">
    <property type="entry name" value="Cupin_2"/>
</dbReference>